<dbReference type="Proteomes" id="UP000759246">
    <property type="component" value="Unassembled WGS sequence"/>
</dbReference>
<dbReference type="Gene3D" id="3.40.50.720">
    <property type="entry name" value="NAD(P)-binding Rossmann-like Domain"/>
    <property type="match status" value="1"/>
</dbReference>
<reference evidence="1" key="1">
    <citation type="submission" date="2020-04" db="EMBL/GenBank/DDBJ databases">
        <title>Deep metagenomics examines the oral microbiome during advanced dental caries in children, revealing novel taxa and co-occurrences with host molecules.</title>
        <authorList>
            <person name="Baker J.L."/>
            <person name="Morton J.T."/>
            <person name="Dinis M."/>
            <person name="Alvarez R."/>
            <person name="Tran N.C."/>
            <person name="Knight R."/>
            <person name="Edlund A."/>
        </authorList>
    </citation>
    <scope>NUCLEOTIDE SEQUENCE</scope>
    <source>
        <strain evidence="1">JCVI_30_bin.13</strain>
    </source>
</reference>
<dbReference type="EMBL" id="JABZGF010000515">
    <property type="protein sequence ID" value="MBF0967492.1"/>
    <property type="molecule type" value="Genomic_DNA"/>
</dbReference>
<evidence type="ECO:0008006" key="3">
    <source>
        <dbReference type="Google" id="ProtNLM"/>
    </source>
</evidence>
<dbReference type="AlphaFoldDB" id="A0A929RT19"/>
<sequence length="292" mass="31871">MNLAHNTAILWHGPGTVQVGGDRSRHVLLEDLHANDQLWLSSQVRSARSPCPLQASPELMAALERAHLLDEGDRRPSLRVAVIGAVPATVLALHALVDTLALTMRIEAEQLVDQDWDRVFGGTFTGTARSRAIRRMLADLVPLPNLHHQGDVDVALIGADRVIDPGIPFDLTVNDTPHLIITRGEHSYEIGPFVIPGITPCYQCFEHAETQEDPFRLTHLRELARWPLGRLAMLTHMAAALRVARLLRDFASGALTTQLCAEVATVDEDGTISVERVSPAHECVCGICGIAS</sequence>
<accession>A0A929RT19</accession>
<evidence type="ECO:0000313" key="2">
    <source>
        <dbReference type="Proteomes" id="UP000759246"/>
    </source>
</evidence>
<gene>
    <name evidence="1" type="ORF">HXK09_10255</name>
</gene>
<proteinExistence type="predicted"/>
<organism evidence="1 2">
    <name type="scientific">Actinomyces bouchesdurhonensis</name>
    <dbReference type="NCBI Taxonomy" id="1852361"/>
    <lineage>
        <taxon>Bacteria</taxon>
        <taxon>Bacillati</taxon>
        <taxon>Actinomycetota</taxon>
        <taxon>Actinomycetes</taxon>
        <taxon>Actinomycetales</taxon>
        <taxon>Actinomycetaceae</taxon>
        <taxon>Actinomyces</taxon>
    </lineage>
</organism>
<comment type="caution">
    <text evidence="1">The sequence shown here is derived from an EMBL/GenBank/DDBJ whole genome shotgun (WGS) entry which is preliminary data.</text>
</comment>
<protein>
    <recommendedName>
        <fullName evidence="3">Bacteriocin biosynthesis cyclodehydratase domain-containing protein</fullName>
    </recommendedName>
</protein>
<evidence type="ECO:0000313" key="1">
    <source>
        <dbReference type="EMBL" id="MBF0967492.1"/>
    </source>
</evidence>
<name>A0A929RT19_9ACTO</name>